<feature type="transmembrane region" description="Helical" evidence="7">
    <location>
        <begin position="37"/>
        <end position="56"/>
    </location>
</feature>
<evidence type="ECO:0000313" key="10">
    <source>
        <dbReference type="Proteomes" id="UP001345219"/>
    </source>
</evidence>
<evidence type="ECO:0000256" key="1">
    <source>
        <dbReference type="ARBA" id="ARBA00004370"/>
    </source>
</evidence>
<evidence type="ECO:0000256" key="6">
    <source>
        <dbReference type="ARBA" id="ARBA00023136"/>
    </source>
</evidence>
<comment type="subcellular location">
    <subcellularLocation>
        <location evidence="1">Membrane</location>
    </subcellularLocation>
</comment>
<feature type="transmembrane region" description="Helical" evidence="7">
    <location>
        <begin position="276"/>
        <end position="295"/>
    </location>
</feature>
<keyword evidence="10" id="KW-1185">Reference proteome</keyword>
<protein>
    <recommendedName>
        <fullName evidence="8">Amino acid transporter transmembrane domain-containing protein</fullName>
    </recommendedName>
</protein>
<feature type="transmembrane region" description="Helical" evidence="7">
    <location>
        <begin position="63"/>
        <end position="83"/>
    </location>
</feature>
<evidence type="ECO:0000259" key="8">
    <source>
        <dbReference type="Pfam" id="PF01490"/>
    </source>
</evidence>
<comment type="caution">
    <text evidence="9">The sequence shown here is derived from an EMBL/GenBank/DDBJ whole genome shotgun (WGS) entry which is preliminary data.</text>
</comment>
<evidence type="ECO:0000313" key="9">
    <source>
        <dbReference type="EMBL" id="KAK4767774.1"/>
    </source>
</evidence>
<feature type="domain" description="Amino acid transporter transmembrane" evidence="8">
    <location>
        <begin position="30"/>
        <end position="458"/>
    </location>
</feature>
<dbReference type="GO" id="GO:0006865">
    <property type="term" value="P:amino acid transport"/>
    <property type="evidence" value="ECO:0007669"/>
    <property type="project" value="UniProtKB-KW"/>
</dbReference>
<keyword evidence="3 7" id="KW-0812">Transmembrane</keyword>
<proteinExistence type="predicted"/>
<dbReference type="AlphaFoldDB" id="A0AAN7KMD7"/>
<keyword evidence="5 7" id="KW-1133">Transmembrane helix</keyword>
<dbReference type="Pfam" id="PF01490">
    <property type="entry name" value="Aa_trans"/>
    <property type="match status" value="1"/>
</dbReference>
<feature type="transmembrane region" description="Helical" evidence="7">
    <location>
        <begin position="405"/>
        <end position="424"/>
    </location>
</feature>
<keyword evidence="2" id="KW-0813">Transport</keyword>
<evidence type="ECO:0000256" key="3">
    <source>
        <dbReference type="ARBA" id="ARBA00022692"/>
    </source>
</evidence>
<dbReference type="Proteomes" id="UP001345219">
    <property type="component" value="Chromosome 3"/>
</dbReference>
<organism evidence="9 10">
    <name type="scientific">Trapa incisa</name>
    <dbReference type="NCBI Taxonomy" id="236973"/>
    <lineage>
        <taxon>Eukaryota</taxon>
        <taxon>Viridiplantae</taxon>
        <taxon>Streptophyta</taxon>
        <taxon>Embryophyta</taxon>
        <taxon>Tracheophyta</taxon>
        <taxon>Spermatophyta</taxon>
        <taxon>Magnoliopsida</taxon>
        <taxon>eudicotyledons</taxon>
        <taxon>Gunneridae</taxon>
        <taxon>Pentapetalae</taxon>
        <taxon>rosids</taxon>
        <taxon>malvids</taxon>
        <taxon>Myrtales</taxon>
        <taxon>Lythraceae</taxon>
        <taxon>Trapa</taxon>
    </lineage>
</organism>
<sequence>MALDDLQASLIESNPADEAAAAASQVPFKRTGTTWTAVAHIITGVIGAGVLSLAWCVAQLGWILGPVCIICFALITVLSTFLMCDCYKHPDPIYGPTRNLSYMEAVRNYLGKNHQFISSIVVHESLYGNGIAYTITAAASVRAILKSNCYHREGHSAPCEYSDSVYMLMFGLVQILMSQIPDFHDMEWLSVVAAIMSFSYSSIGLGLGVGKVIENGTVKGSITGVASSSVPLKLWASFEALGDIAFAYPYSIIVLEIQNTLKSPPPENQTMKKASAIAIVMTTAFYLCCGCFGYAAFGDDTPGNLLTGFGFYEPFWLIDLANACVVLHLVGGYQIFSQPVFGTVERWASSKYPNSRFLNESYSLRLPFLSELRVNLFRICFRTVYVISTTAIAMLFPYFNSVLGVLGGLNFWPITIYFPIEMYLRQKKVRAWTRDWILLQLFSCFCLLVSVVGFIGSLEELVVAKTS</sequence>
<evidence type="ECO:0000256" key="2">
    <source>
        <dbReference type="ARBA" id="ARBA00022448"/>
    </source>
</evidence>
<reference evidence="9 10" key="1">
    <citation type="journal article" date="2023" name="Hortic Res">
        <title>Pangenome of water caltrop reveals structural variations and asymmetric subgenome divergence after allopolyploidization.</title>
        <authorList>
            <person name="Zhang X."/>
            <person name="Chen Y."/>
            <person name="Wang L."/>
            <person name="Yuan Y."/>
            <person name="Fang M."/>
            <person name="Shi L."/>
            <person name="Lu R."/>
            <person name="Comes H.P."/>
            <person name="Ma Y."/>
            <person name="Chen Y."/>
            <person name="Huang G."/>
            <person name="Zhou Y."/>
            <person name="Zheng Z."/>
            <person name="Qiu Y."/>
        </authorList>
    </citation>
    <scope>NUCLEOTIDE SEQUENCE [LARGE SCALE GENOMIC DNA]</scope>
    <source>
        <tissue evidence="9">Roots</tissue>
    </source>
</reference>
<feature type="transmembrane region" description="Helical" evidence="7">
    <location>
        <begin position="436"/>
        <end position="458"/>
    </location>
</feature>
<keyword evidence="6 7" id="KW-0472">Membrane</keyword>
<evidence type="ECO:0000256" key="5">
    <source>
        <dbReference type="ARBA" id="ARBA00022989"/>
    </source>
</evidence>
<gene>
    <name evidence="9" type="ORF">SAY87_002915</name>
</gene>
<evidence type="ECO:0000256" key="7">
    <source>
        <dbReference type="SAM" id="Phobius"/>
    </source>
</evidence>
<dbReference type="InterPro" id="IPR013057">
    <property type="entry name" value="AA_transpt_TM"/>
</dbReference>
<accession>A0AAN7KMD7</accession>
<keyword evidence="4" id="KW-0029">Amino-acid transport</keyword>
<dbReference type="EMBL" id="JAXIOK010000006">
    <property type="protein sequence ID" value="KAK4767774.1"/>
    <property type="molecule type" value="Genomic_DNA"/>
</dbReference>
<dbReference type="GO" id="GO:0016020">
    <property type="term" value="C:membrane"/>
    <property type="evidence" value="ECO:0007669"/>
    <property type="project" value="UniProtKB-SubCell"/>
</dbReference>
<evidence type="ECO:0000256" key="4">
    <source>
        <dbReference type="ARBA" id="ARBA00022970"/>
    </source>
</evidence>
<feature type="transmembrane region" description="Helical" evidence="7">
    <location>
        <begin position="315"/>
        <end position="336"/>
    </location>
</feature>
<name>A0AAN7KMD7_9MYRT</name>
<dbReference type="PANTHER" id="PTHR48017">
    <property type="entry name" value="OS05G0424000 PROTEIN-RELATED"/>
    <property type="match status" value="1"/>
</dbReference>
<feature type="transmembrane region" description="Helical" evidence="7">
    <location>
        <begin position="379"/>
        <end position="399"/>
    </location>
</feature>
<feature type="transmembrane region" description="Helical" evidence="7">
    <location>
        <begin position="188"/>
        <end position="209"/>
    </location>
</feature>